<accession>A0A1G2HWB0</accession>
<dbReference type="Proteomes" id="UP000178774">
    <property type="component" value="Unassembled WGS sequence"/>
</dbReference>
<keyword evidence="2" id="KW-0472">Membrane</keyword>
<keyword evidence="2" id="KW-1133">Transmembrane helix</keyword>
<feature type="compositionally biased region" description="Basic and acidic residues" evidence="1">
    <location>
        <begin position="69"/>
        <end position="83"/>
    </location>
</feature>
<evidence type="ECO:0000256" key="1">
    <source>
        <dbReference type="SAM" id="MobiDB-lite"/>
    </source>
</evidence>
<feature type="region of interest" description="Disordered" evidence="1">
    <location>
        <begin position="61"/>
        <end position="86"/>
    </location>
</feature>
<proteinExistence type="predicted"/>
<dbReference type="EMBL" id="MHOP01000005">
    <property type="protein sequence ID" value="OGZ66500.1"/>
    <property type="molecule type" value="Genomic_DNA"/>
</dbReference>
<evidence type="ECO:0000313" key="3">
    <source>
        <dbReference type="EMBL" id="OGZ66500.1"/>
    </source>
</evidence>
<organism evidence="3 4">
    <name type="scientific">Candidatus Staskawiczbacteria bacterium RIFCSPHIGHO2_01_FULL_41_41</name>
    <dbReference type="NCBI Taxonomy" id="1802203"/>
    <lineage>
        <taxon>Bacteria</taxon>
        <taxon>Candidatus Staskawicziibacteriota</taxon>
    </lineage>
</organism>
<sequence length="143" mass="15803">MKNLTSPEAILILPIAVVLDLVGFIIFCLGTWVGIDDYGILEIIGGAIIGLWMILRGSGSSVGQQKSAEPQEKPVPPKKELSTDKNTLAPKAKTLQAKDLVKNPKEFAKKTFKTFIWNYIVELIPFVGGFWPGWTIIVYKTLD</sequence>
<gene>
    <name evidence="3" type="ORF">A2822_02065</name>
</gene>
<evidence type="ECO:0000313" key="4">
    <source>
        <dbReference type="Proteomes" id="UP000178774"/>
    </source>
</evidence>
<feature type="transmembrane region" description="Helical" evidence="2">
    <location>
        <begin position="12"/>
        <end position="32"/>
    </location>
</feature>
<name>A0A1G2HWB0_9BACT</name>
<protein>
    <submittedName>
        <fullName evidence="3">Uncharacterized protein</fullName>
    </submittedName>
</protein>
<comment type="caution">
    <text evidence="3">The sequence shown here is derived from an EMBL/GenBank/DDBJ whole genome shotgun (WGS) entry which is preliminary data.</text>
</comment>
<evidence type="ECO:0000256" key="2">
    <source>
        <dbReference type="SAM" id="Phobius"/>
    </source>
</evidence>
<dbReference type="AlphaFoldDB" id="A0A1G2HWB0"/>
<feature type="transmembrane region" description="Helical" evidence="2">
    <location>
        <begin position="115"/>
        <end position="137"/>
    </location>
</feature>
<reference evidence="3 4" key="1">
    <citation type="journal article" date="2016" name="Nat. Commun.">
        <title>Thousands of microbial genomes shed light on interconnected biogeochemical processes in an aquifer system.</title>
        <authorList>
            <person name="Anantharaman K."/>
            <person name="Brown C.T."/>
            <person name="Hug L.A."/>
            <person name="Sharon I."/>
            <person name="Castelle C.J."/>
            <person name="Probst A.J."/>
            <person name="Thomas B.C."/>
            <person name="Singh A."/>
            <person name="Wilkins M.J."/>
            <person name="Karaoz U."/>
            <person name="Brodie E.L."/>
            <person name="Williams K.H."/>
            <person name="Hubbard S.S."/>
            <person name="Banfield J.F."/>
        </authorList>
    </citation>
    <scope>NUCLEOTIDE SEQUENCE [LARGE SCALE GENOMIC DNA]</scope>
</reference>
<keyword evidence="2" id="KW-0812">Transmembrane</keyword>
<feature type="transmembrane region" description="Helical" evidence="2">
    <location>
        <begin position="38"/>
        <end position="55"/>
    </location>
</feature>